<dbReference type="GO" id="GO:0016020">
    <property type="term" value="C:membrane"/>
    <property type="evidence" value="ECO:0007669"/>
    <property type="project" value="InterPro"/>
</dbReference>
<evidence type="ECO:0000256" key="1">
    <source>
        <dbReference type="ARBA" id="ARBA00022448"/>
    </source>
</evidence>
<dbReference type="EC" id="3.6.3.27" evidence="5"/>
<dbReference type="PROSITE" id="PS00211">
    <property type="entry name" value="ABC_TRANSPORTER_1"/>
    <property type="match status" value="1"/>
</dbReference>
<evidence type="ECO:0000256" key="2">
    <source>
        <dbReference type="ARBA" id="ARBA00022741"/>
    </source>
</evidence>
<evidence type="ECO:0000259" key="4">
    <source>
        <dbReference type="PROSITE" id="PS50893"/>
    </source>
</evidence>
<dbReference type="KEGG" id="pbf:CFX0092_A0019"/>
<keyword evidence="1" id="KW-0813">Transport</keyword>
<proteinExistence type="predicted"/>
<dbReference type="EMBL" id="LN890655">
    <property type="protein sequence ID" value="CUS01900.1"/>
    <property type="molecule type" value="Genomic_DNA"/>
</dbReference>
<sequence>MQQSLAARNLNVWYGQQHALKNINIDLPIREITAIIGPSGCGKSTFLKSLNRLLELNEAVRVEGEVLLDGENIYGPGVDVTDVRTRIGMLAQKPFPLPMSIYDNVAYGMRVHGMQNGRMAEGVEKALQAVGLWSEVAERLKAPATGLSGGQQQRLCLARAIAVEPEILLCDESTASLDPIAAQGIESLLLELRGRYTLVIVTHNIAQARRLADYVMFMWLGELVEHGPAQTFFNEPKETLTQEYLARRIG</sequence>
<evidence type="ECO:0000256" key="3">
    <source>
        <dbReference type="ARBA" id="ARBA00022840"/>
    </source>
</evidence>
<dbReference type="GO" id="GO:0016887">
    <property type="term" value="F:ATP hydrolysis activity"/>
    <property type="evidence" value="ECO:0007669"/>
    <property type="project" value="InterPro"/>
</dbReference>
<keyword evidence="2" id="KW-0547">Nucleotide-binding</keyword>
<evidence type="ECO:0000313" key="6">
    <source>
        <dbReference type="Proteomes" id="UP000215027"/>
    </source>
</evidence>
<dbReference type="PANTHER" id="PTHR43423:SF1">
    <property type="entry name" value="ABC TRANSPORTER I FAMILY MEMBER 17"/>
    <property type="match status" value="1"/>
</dbReference>
<dbReference type="Proteomes" id="UP000215027">
    <property type="component" value="Chromosome I"/>
</dbReference>
<dbReference type="PANTHER" id="PTHR43423">
    <property type="entry name" value="ABC TRANSPORTER I FAMILY MEMBER 17"/>
    <property type="match status" value="1"/>
</dbReference>
<reference evidence="5" key="1">
    <citation type="submission" date="2016-01" db="EMBL/GenBank/DDBJ databases">
        <authorList>
            <person name="Mcilroy J.S."/>
            <person name="Karst M S."/>
            <person name="Albertsen M."/>
        </authorList>
    </citation>
    <scope>NUCLEOTIDE SEQUENCE</scope>
    <source>
        <strain evidence="5">Cfx-K</strain>
    </source>
</reference>
<dbReference type="RefSeq" id="WP_095041577.1">
    <property type="nucleotide sequence ID" value="NZ_LN890655.1"/>
</dbReference>
<name>A0A160T0Q1_9CHLR</name>
<evidence type="ECO:0000313" key="5">
    <source>
        <dbReference type="EMBL" id="CUS01900.1"/>
    </source>
</evidence>
<protein>
    <submittedName>
        <fullName evidence="5">Phosphate transporter subunit ATP-binding component of ABC superfamily</fullName>
        <ecNumber evidence="5">3.6.3.27</ecNumber>
    </submittedName>
</protein>
<keyword evidence="5" id="KW-0378">Hydrolase</keyword>
<feature type="domain" description="ABC transporter" evidence="4">
    <location>
        <begin position="5"/>
        <end position="245"/>
    </location>
</feature>
<dbReference type="PROSITE" id="PS50893">
    <property type="entry name" value="ABC_TRANSPORTER_2"/>
    <property type="match status" value="1"/>
</dbReference>
<dbReference type="InterPro" id="IPR003439">
    <property type="entry name" value="ABC_transporter-like_ATP-bd"/>
</dbReference>
<dbReference type="Pfam" id="PF00005">
    <property type="entry name" value="ABC_tran"/>
    <property type="match status" value="1"/>
</dbReference>
<dbReference type="SMART" id="SM00382">
    <property type="entry name" value="AAA"/>
    <property type="match status" value="1"/>
</dbReference>
<dbReference type="GO" id="GO:0035435">
    <property type="term" value="P:phosphate ion transmembrane transport"/>
    <property type="evidence" value="ECO:0007669"/>
    <property type="project" value="InterPro"/>
</dbReference>
<dbReference type="InterPro" id="IPR027417">
    <property type="entry name" value="P-loop_NTPase"/>
</dbReference>
<keyword evidence="6" id="KW-1185">Reference proteome</keyword>
<dbReference type="AlphaFoldDB" id="A0A160T0Q1"/>
<dbReference type="GO" id="GO:0005315">
    <property type="term" value="F:phosphate transmembrane transporter activity"/>
    <property type="evidence" value="ECO:0007669"/>
    <property type="project" value="InterPro"/>
</dbReference>
<organism evidence="5 6">
    <name type="scientific">Candidatus Promineifilum breve</name>
    <dbReference type="NCBI Taxonomy" id="1806508"/>
    <lineage>
        <taxon>Bacteria</taxon>
        <taxon>Bacillati</taxon>
        <taxon>Chloroflexota</taxon>
        <taxon>Ardenticatenia</taxon>
        <taxon>Candidatus Promineifilales</taxon>
        <taxon>Candidatus Promineifilaceae</taxon>
        <taxon>Candidatus Promineifilum</taxon>
    </lineage>
</organism>
<dbReference type="InterPro" id="IPR003593">
    <property type="entry name" value="AAA+_ATPase"/>
</dbReference>
<keyword evidence="3 5" id="KW-0067">ATP-binding</keyword>
<dbReference type="SUPFAM" id="SSF52540">
    <property type="entry name" value="P-loop containing nucleoside triphosphate hydrolases"/>
    <property type="match status" value="1"/>
</dbReference>
<dbReference type="CDD" id="cd03260">
    <property type="entry name" value="ABC_PstB_phosphate_transporter"/>
    <property type="match status" value="1"/>
</dbReference>
<dbReference type="InterPro" id="IPR017871">
    <property type="entry name" value="ABC_transporter-like_CS"/>
</dbReference>
<dbReference type="InterPro" id="IPR005670">
    <property type="entry name" value="PstB-like"/>
</dbReference>
<dbReference type="Gene3D" id="3.40.50.300">
    <property type="entry name" value="P-loop containing nucleotide triphosphate hydrolases"/>
    <property type="match status" value="1"/>
</dbReference>
<gene>
    <name evidence="5" type="primary">pstB</name>
    <name evidence="5" type="ORF">CFX0092_A0019</name>
</gene>
<dbReference type="GO" id="GO:0005524">
    <property type="term" value="F:ATP binding"/>
    <property type="evidence" value="ECO:0007669"/>
    <property type="project" value="UniProtKB-KW"/>
</dbReference>
<dbReference type="OrthoDB" id="1679618at2"/>
<accession>A0A160T0Q1</accession>